<comment type="caution">
    <text evidence="9">The sequence shown here is derived from an EMBL/GenBank/DDBJ whole genome shotgun (WGS) entry which is preliminary data.</text>
</comment>
<dbReference type="AlphaFoldDB" id="A0A1E5P2M1"/>
<dbReference type="Gene3D" id="3.40.50.720">
    <property type="entry name" value="NAD(P)-binding Rossmann-like Domain"/>
    <property type="match status" value="2"/>
</dbReference>
<keyword evidence="4 7" id="KW-1133">Transmembrane helix</keyword>
<dbReference type="OrthoDB" id="305351at2"/>
<comment type="subcellular location">
    <subcellularLocation>
        <location evidence="1">Endomembrane system</location>
        <topology evidence="1">Multi-pass membrane protein</topology>
    </subcellularLocation>
</comment>
<feature type="domain" description="RCK C-terminal" evidence="8">
    <location>
        <begin position="286"/>
        <end position="368"/>
    </location>
</feature>
<dbReference type="GO" id="GO:0012505">
    <property type="term" value="C:endomembrane system"/>
    <property type="evidence" value="ECO:0007669"/>
    <property type="project" value="UniProtKB-SubCell"/>
</dbReference>
<evidence type="ECO:0000256" key="4">
    <source>
        <dbReference type="ARBA" id="ARBA00022989"/>
    </source>
</evidence>
<proteinExistence type="predicted"/>
<name>A0A1E5P2M1_9ACTN</name>
<evidence type="ECO:0000256" key="1">
    <source>
        <dbReference type="ARBA" id="ARBA00004127"/>
    </source>
</evidence>
<evidence type="ECO:0000259" key="8">
    <source>
        <dbReference type="PROSITE" id="PS51202"/>
    </source>
</evidence>
<dbReference type="Proteomes" id="UP000095759">
    <property type="component" value="Unassembled WGS sequence"/>
</dbReference>
<organism evidence="9 10">
    <name type="scientific">Streptomyces agglomeratus</name>
    <dbReference type="NCBI Taxonomy" id="285458"/>
    <lineage>
        <taxon>Bacteria</taxon>
        <taxon>Bacillati</taxon>
        <taxon>Actinomycetota</taxon>
        <taxon>Actinomycetes</taxon>
        <taxon>Kitasatosporales</taxon>
        <taxon>Streptomycetaceae</taxon>
        <taxon>Streptomyces</taxon>
    </lineage>
</organism>
<dbReference type="STRING" id="285458.BGM19_33770"/>
<dbReference type="InterPro" id="IPR006037">
    <property type="entry name" value="RCK_C"/>
</dbReference>
<evidence type="ECO:0000256" key="6">
    <source>
        <dbReference type="ARBA" id="ARBA00023136"/>
    </source>
</evidence>
<evidence type="ECO:0000256" key="7">
    <source>
        <dbReference type="SAM" id="Phobius"/>
    </source>
</evidence>
<feature type="transmembrane region" description="Helical" evidence="7">
    <location>
        <begin position="27"/>
        <end position="47"/>
    </location>
</feature>
<dbReference type="PANTHER" id="PTHR31563:SF10">
    <property type="entry name" value="ION CHANNEL POLLUX-RELATED"/>
    <property type="match status" value="1"/>
</dbReference>
<gene>
    <name evidence="9" type="ORF">AS594_03020</name>
</gene>
<evidence type="ECO:0000256" key="3">
    <source>
        <dbReference type="ARBA" id="ARBA00022692"/>
    </source>
</evidence>
<keyword evidence="6 7" id="KW-0472">Membrane</keyword>
<sequence>MVQHTTPLWRRLQYRFDYLVSRSTTALIGWLTLACLSVVVPASVVLVRAGHQPPATLSGQLTAVWVSVGQTLKIGGAVGSPLYVLASVLLALIALLFVSTLVSLITAGINQRIMELRLGHSRLLETRHTVVLGWSDQVFPVTAELVAANSNQRRAVVAVLAPKDKVEMEQEIDARVPATGTTTIVCRNGCTTDPAVLTRVSPQTAKAVLVLPPGADDGDTHVVKTLLALNAVAAEPGDAIVVAAVHDAHNRVAAQLAAGPRGHVLAVDDIVARLLVQTARQPGLSLVYQELLNFAGDEFYTVDAPALTGRTFGEALLSLTTSSAVGLLRENGTVALNPNPGTEIAPGDRIVVIAKDDDTTVVAAAASGIDEEAIATAGPRAATAERLLLLGWNRRAPLIVQQLATYVSAGTTLDIVALGDHATMRGAQDVAVASQRLDVTLHSADTTDPRVLARLNVPSYDSVIVIGDAGRTPTAATVATQVAEADDRTLVTLLHLRSIEQASGKRISLTTEMTDDRNRLLAPAREGADFIVSGRLTSLLMAQISENPSLADVFDELFDAEGSELYLKPAADYVHPGSETTFATVVASARRRHECAVGYRLRAQAAAGPAYGVRINPDKQQQVRFTAEDWVIVLAES</sequence>
<dbReference type="PANTHER" id="PTHR31563">
    <property type="entry name" value="ION CHANNEL POLLUX-RELATED"/>
    <property type="match status" value="1"/>
</dbReference>
<evidence type="ECO:0000256" key="2">
    <source>
        <dbReference type="ARBA" id="ARBA00022448"/>
    </source>
</evidence>
<dbReference type="RefSeq" id="WP_069925529.1">
    <property type="nucleotide sequence ID" value="NZ_MEHI01000001.1"/>
</dbReference>
<evidence type="ECO:0000313" key="10">
    <source>
        <dbReference type="Proteomes" id="UP000095759"/>
    </source>
</evidence>
<dbReference type="InterPro" id="IPR010420">
    <property type="entry name" value="CASTOR/POLLUX/SYM8_dom"/>
</dbReference>
<protein>
    <submittedName>
        <fullName evidence="9">NAD-binding lipoprotein</fullName>
    </submittedName>
</protein>
<keyword evidence="3 7" id="KW-0812">Transmembrane</keyword>
<dbReference type="EMBL" id="MEHJ01000001">
    <property type="protein sequence ID" value="OEJ23604.1"/>
    <property type="molecule type" value="Genomic_DNA"/>
</dbReference>
<dbReference type="GO" id="GO:0006813">
    <property type="term" value="P:potassium ion transport"/>
    <property type="evidence" value="ECO:0007669"/>
    <property type="project" value="InterPro"/>
</dbReference>
<feature type="transmembrane region" description="Helical" evidence="7">
    <location>
        <begin position="82"/>
        <end position="105"/>
    </location>
</feature>
<dbReference type="GO" id="GO:0008324">
    <property type="term" value="F:monoatomic cation transmembrane transporter activity"/>
    <property type="evidence" value="ECO:0007669"/>
    <property type="project" value="InterPro"/>
</dbReference>
<dbReference type="SUPFAM" id="SSF116726">
    <property type="entry name" value="TrkA C-terminal domain-like"/>
    <property type="match status" value="1"/>
</dbReference>
<keyword evidence="9" id="KW-0449">Lipoprotein</keyword>
<keyword evidence="10" id="KW-1185">Reference proteome</keyword>
<evidence type="ECO:0000313" key="9">
    <source>
        <dbReference type="EMBL" id="OEJ23604.1"/>
    </source>
</evidence>
<keyword evidence="5" id="KW-0406">Ion transport</keyword>
<evidence type="ECO:0000256" key="5">
    <source>
        <dbReference type="ARBA" id="ARBA00023065"/>
    </source>
</evidence>
<accession>A0A1E5P2M1</accession>
<keyword evidence="2" id="KW-0813">Transport</keyword>
<dbReference type="Pfam" id="PF06241">
    <property type="entry name" value="Castor_Poll_mid"/>
    <property type="match status" value="1"/>
</dbReference>
<dbReference type="PROSITE" id="PS51202">
    <property type="entry name" value="RCK_C"/>
    <property type="match status" value="1"/>
</dbReference>
<dbReference type="InterPro" id="IPR044849">
    <property type="entry name" value="CASTOR/POLLUX/SYM8-like"/>
</dbReference>
<reference evidence="9 10" key="1">
    <citation type="submission" date="2016-08" db="EMBL/GenBank/DDBJ databases">
        <title>Complete genome sequence of Streptomyces agglomeratus strain 6-3-2, a novel anti-MRSA actinomycete isolated from Wuli of Tebit, China.</title>
        <authorList>
            <person name="Chen X."/>
        </authorList>
    </citation>
    <scope>NUCLEOTIDE SEQUENCE [LARGE SCALE GENOMIC DNA]</scope>
    <source>
        <strain evidence="9 10">6-3-2</strain>
    </source>
</reference>
<dbReference type="InterPro" id="IPR036721">
    <property type="entry name" value="RCK_C_sf"/>
</dbReference>